<evidence type="ECO:0000256" key="1">
    <source>
        <dbReference type="SAM" id="MobiDB-lite"/>
    </source>
</evidence>
<proteinExistence type="predicted"/>
<evidence type="ECO:0000313" key="2">
    <source>
        <dbReference type="EMBL" id="GEZ12005.1"/>
    </source>
</evidence>
<comment type="caution">
    <text evidence="2">The sequence shown here is derived from an EMBL/GenBank/DDBJ whole genome shotgun (WGS) entry which is preliminary data.</text>
</comment>
<accession>A0A699I3N3</accession>
<name>A0A699I3N3_TANCI</name>
<gene>
    <name evidence="2" type="ORF">Tci_483978</name>
</gene>
<protein>
    <submittedName>
        <fullName evidence="2">Uncharacterized protein</fullName>
    </submittedName>
</protein>
<feature type="region of interest" description="Disordered" evidence="1">
    <location>
        <begin position="1"/>
        <end position="63"/>
    </location>
</feature>
<reference evidence="2" key="1">
    <citation type="journal article" date="2019" name="Sci. Rep.">
        <title>Draft genome of Tanacetum cinerariifolium, the natural source of mosquito coil.</title>
        <authorList>
            <person name="Yamashiro T."/>
            <person name="Shiraishi A."/>
            <person name="Satake H."/>
            <person name="Nakayama K."/>
        </authorList>
    </citation>
    <scope>NUCLEOTIDE SEQUENCE</scope>
</reference>
<organism evidence="2">
    <name type="scientific">Tanacetum cinerariifolium</name>
    <name type="common">Dalmatian daisy</name>
    <name type="synonym">Chrysanthemum cinerariifolium</name>
    <dbReference type="NCBI Taxonomy" id="118510"/>
    <lineage>
        <taxon>Eukaryota</taxon>
        <taxon>Viridiplantae</taxon>
        <taxon>Streptophyta</taxon>
        <taxon>Embryophyta</taxon>
        <taxon>Tracheophyta</taxon>
        <taxon>Spermatophyta</taxon>
        <taxon>Magnoliopsida</taxon>
        <taxon>eudicotyledons</taxon>
        <taxon>Gunneridae</taxon>
        <taxon>Pentapetalae</taxon>
        <taxon>asterids</taxon>
        <taxon>campanulids</taxon>
        <taxon>Asterales</taxon>
        <taxon>Asteraceae</taxon>
        <taxon>Asteroideae</taxon>
        <taxon>Anthemideae</taxon>
        <taxon>Anthemidinae</taxon>
        <taxon>Tanacetum</taxon>
    </lineage>
</organism>
<feature type="region of interest" description="Disordered" evidence="1">
    <location>
        <begin position="82"/>
        <end position="110"/>
    </location>
</feature>
<sequence>RGSKRRRERKEPESTSAPKEKATKTIGKSTQGSKYHQKTTSESAPAEEPMQTTQDLEDPSHQEFETCVADDQPIVEASQHPEWFQQQKKPPTLDRAWNKTLPATHGSIQP</sequence>
<feature type="compositionally biased region" description="Polar residues" evidence="1">
    <location>
        <begin position="26"/>
        <end position="43"/>
    </location>
</feature>
<dbReference type="EMBL" id="BKCJ010242877">
    <property type="protein sequence ID" value="GEZ12005.1"/>
    <property type="molecule type" value="Genomic_DNA"/>
</dbReference>
<feature type="non-terminal residue" evidence="2">
    <location>
        <position position="1"/>
    </location>
</feature>
<feature type="compositionally biased region" description="Basic and acidic residues" evidence="1">
    <location>
        <begin position="9"/>
        <end position="23"/>
    </location>
</feature>
<dbReference type="AlphaFoldDB" id="A0A699I3N3"/>